<reference evidence="7" key="1">
    <citation type="journal article" date="2019" name="Int. J. Syst. Evol. Microbiol.">
        <title>The Global Catalogue of Microorganisms (GCM) 10K type strain sequencing project: providing services to taxonomists for standard genome sequencing and annotation.</title>
        <authorList>
            <consortium name="The Broad Institute Genomics Platform"/>
            <consortium name="The Broad Institute Genome Sequencing Center for Infectious Disease"/>
            <person name="Wu L."/>
            <person name="Ma J."/>
        </authorList>
    </citation>
    <scope>NUCLEOTIDE SEQUENCE [LARGE SCALE GENOMIC DNA]</scope>
    <source>
        <strain evidence="7">JCM 17986</strain>
    </source>
</reference>
<dbReference type="InterPro" id="IPR050707">
    <property type="entry name" value="HTH_MetabolicPath_Reg"/>
</dbReference>
<dbReference type="InterPro" id="IPR011991">
    <property type="entry name" value="ArsR-like_HTH"/>
</dbReference>
<protein>
    <submittedName>
        <fullName evidence="6">Helix-turn-helix domain-containing protein</fullName>
    </submittedName>
</protein>
<evidence type="ECO:0000256" key="3">
    <source>
        <dbReference type="ARBA" id="ARBA00023163"/>
    </source>
</evidence>
<dbReference type="PROSITE" id="PS51078">
    <property type="entry name" value="ICLR_ED"/>
    <property type="match status" value="1"/>
</dbReference>
<dbReference type="PROSITE" id="PS51077">
    <property type="entry name" value="HTH_ICLR"/>
    <property type="match status" value="1"/>
</dbReference>
<feature type="domain" description="HTH iclR-type" evidence="4">
    <location>
        <begin position="6"/>
        <end position="68"/>
    </location>
</feature>
<keyword evidence="2" id="KW-0238">DNA-binding</keyword>
<dbReference type="SUPFAM" id="SSF55781">
    <property type="entry name" value="GAF domain-like"/>
    <property type="match status" value="1"/>
</dbReference>
<proteinExistence type="predicted"/>
<feature type="domain" description="IclR-ED" evidence="5">
    <location>
        <begin position="69"/>
        <end position="290"/>
    </location>
</feature>
<evidence type="ECO:0000259" key="5">
    <source>
        <dbReference type="PROSITE" id="PS51078"/>
    </source>
</evidence>
<dbReference type="Pfam" id="PF09339">
    <property type="entry name" value="HTH_IclR"/>
    <property type="match status" value="1"/>
</dbReference>
<keyword evidence="1" id="KW-0805">Transcription regulation</keyword>
<dbReference type="Gene3D" id="3.30.450.40">
    <property type="match status" value="1"/>
</dbReference>
<dbReference type="InterPro" id="IPR005471">
    <property type="entry name" value="Tscrpt_reg_IclR_N"/>
</dbReference>
<dbReference type="Gene3D" id="1.10.10.10">
    <property type="entry name" value="Winged helix-like DNA-binding domain superfamily/Winged helix DNA-binding domain"/>
    <property type="match status" value="1"/>
</dbReference>
<evidence type="ECO:0000259" key="4">
    <source>
        <dbReference type="PROSITE" id="PS51077"/>
    </source>
</evidence>
<name>A0ABP9I2F1_9ACTN</name>
<dbReference type="RefSeq" id="WP_345679409.1">
    <property type="nucleotide sequence ID" value="NZ_BAABHS010000031.1"/>
</dbReference>
<dbReference type="InterPro" id="IPR029016">
    <property type="entry name" value="GAF-like_dom_sf"/>
</dbReference>
<sequence>MTDRQSPSADRVVRILTLLTDHPGERLTLTQIAERLEMSKPTCLGVLASLSSAGLLTRDDAKTYGPGPALLRMGTAAESSVAPLDLIRPHLEALHREAGSCMLVANIDAHVVVLDRRGVLATGDTRDFVGERFPAAAPLGLVNNLWNPDADLHAWLARTPLVPLAGSPDRVFALAADARQRGYVVECEAGPDDIGHAVIAQLVSSHLPQAVLRKLFRHLPPLTFTEYELPGEEVPNAVVRHMTAPIFDRHGRQPYVFTVVVDGTPDPGSRRRIADTLVATATAATQALGGVNPWTA</sequence>
<dbReference type="CDD" id="cd00090">
    <property type="entry name" value="HTH_ARSR"/>
    <property type="match status" value="1"/>
</dbReference>
<dbReference type="PANTHER" id="PTHR30136">
    <property type="entry name" value="HELIX-TURN-HELIX TRANSCRIPTIONAL REGULATOR, ICLR FAMILY"/>
    <property type="match status" value="1"/>
</dbReference>
<dbReference type="Proteomes" id="UP001500466">
    <property type="component" value="Unassembled WGS sequence"/>
</dbReference>
<dbReference type="SMART" id="SM00346">
    <property type="entry name" value="HTH_ICLR"/>
    <property type="match status" value="1"/>
</dbReference>
<dbReference type="InterPro" id="IPR014757">
    <property type="entry name" value="Tscrpt_reg_IclR_C"/>
</dbReference>
<evidence type="ECO:0000313" key="6">
    <source>
        <dbReference type="EMBL" id="GAA4986005.1"/>
    </source>
</evidence>
<dbReference type="SUPFAM" id="SSF46785">
    <property type="entry name" value="Winged helix' DNA-binding domain"/>
    <property type="match status" value="1"/>
</dbReference>
<gene>
    <name evidence="6" type="ORF">GCM10023205_65630</name>
</gene>
<evidence type="ECO:0000256" key="1">
    <source>
        <dbReference type="ARBA" id="ARBA00023015"/>
    </source>
</evidence>
<keyword evidence="7" id="KW-1185">Reference proteome</keyword>
<dbReference type="InterPro" id="IPR036390">
    <property type="entry name" value="WH_DNA-bd_sf"/>
</dbReference>
<dbReference type="InterPro" id="IPR036388">
    <property type="entry name" value="WH-like_DNA-bd_sf"/>
</dbReference>
<comment type="caution">
    <text evidence="6">The sequence shown here is derived from an EMBL/GenBank/DDBJ whole genome shotgun (WGS) entry which is preliminary data.</text>
</comment>
<accession>A0ABP9I2F1</accession>
<evidence type="ECO:0000256" key="2">
    <source>
        <dbReference type="ARBA" id="ARBA00023125"/>
    </source>
</evidence>
<dbReference type="EMBL" id="BAABHS010000031">
    <property type="protein sequence ID" value="GAA4986005.1"/>
    <property type="molecule type" value="Genomic_DNA"/>
</dbReference>
<evidence type="ECO:0000313" key="7">
    <source>
        <dbReference type="Proteomes" id="UP001500466"/>
    </source>
</evidence>
<dbReference type="PANTHER" id="PTHR30136:SF24">
    <property type="entry name" value="HTH-TYPE TRANSCRIPTIONAL REPRESSOR ALLR"/>
    <property type="match status" value="1"/>
</dbReference>
<keyword evidence="3" id="KW-0804">Transcription</keyword>
<organism evidence="6 7">
    <name type="scientific">Yinghuangia aomiensis</name>
    <dbReference type="NCBI Taxonomy" id="676205"/>
    <lineage>
        <taxon>Bacteria</taxon>
        <taxon>Bacillati</taxon>
        <taxon>Actinomycetota</taxon>
        <taxon>Actinomycetes</taxon>
        <taxon>Kitasatosporales</taxon>
        <taxon>Streptomycetaceae</taxon>
        <taxon>Yinghuangia</taxon>
    </lineage>
</organism>